<protein>
    <recommendedName>
        <fullName evidence="3">DUF5329 domain-containing protein</fullName>
    </recommendedName>
</protein>
<name>A0ABT3DUX7_9XANT</name>
<evidence type="ECO:0000313" key="1">
    <source>
        <dbReference type="EMBL" id="MCW0399186.1"/>
    </source>
</evidence>
<proteinExistence type="predicted"/>
<dbReference type="InterPro" id="IPR035242">
    <property type="entry name" value="DUF5329"/>
</dbReference>
<dbReference type="Proteomes" id="UP001320843">
    <property type="component" value="Unassembled WGS sequence"/>
</dbReference>
<evidence type="ECO:0008006" key="3">
    <source>
        <dbReference type="Google" id="ProtNLM"/>
    </source>
</evidence>
<gene>
    <name evidence="1" type="ORF">NB700_001742</name>
</gene>
<evidence type="ECO:0000313" key="2">
    <source>
        <dbReference type="Proteomes" id="UP001320843"/>
    </source>
</evidence>
<dbReference type="Pfam" id="PF17263">
    <property type="entry name" value="DUF5329"/>
    <property type="match status" value="1"/>
</dbReference>
<organism evidence="1 2">
    <name type="scientific">Xanthomonas sacchari</name>
    <dbReference type="NCBI Taxonomy" id="56458"/>
    <lineage>
        <taxon>Bacteria</taxon>
        <taxon>Pseudomonadati</taxon>
        <taxon>Pseudomonadota</taxon>
        <taxon>Gammaproteobacteria</taxon>
        <taxon>Lysobacterales</taxon>
        <taxon>Lysobacteraceae</taxon>
        <taxon>Xanthomonas</taxon>
    </lineage>
</organism>
<accession>A0ABT3DUX7</accession>
<reference evidence="1 2" key="1">
    <citation type="submission" date="2022-06" db="EMBL/GenBank/DDBJ databases">
        <title>Dynamics of rice microbiomes reveals core vertical transmitted seed endophytes.</title>
        <authorList>
            <person name="Liao K."/>
            <person name="Zhang X."/>
        </authorList>
    </citation>
    <scope>NUCLEOTIDE SEQUENCE [LARGE SCALE GENOMIC DNA]</scope>
    <source>
        <strain evidence="1 2">YT10-10-1</strain>
    </source>
</reference>
<comment type="caution">
    <text evidence="1">The sequence shown here is derived from an EMBL/GenBank/DDBJ whole genome shotgun (WGS) entry which is preliminary data.</text>
</comment>
<keyword evidence="2" id="KW-1185">Reference proteome</keyword>
<sequence length="146" mass="15774">MAGTERQRRRVVPPGARLAGVVLAVALAWLSVERGIAAPAAAADREIRGLLAALQSSPCRFQRNGTWYSGREAEAHLQRKYAALRSRDLVDSAEQFIARGASRSSVSGSAYRVACPGRPEQEAAAWFEQQLAALRRHAAPAPARVE</sequence>
<dbReference type="EMBL" id="JANFWR010000009">
    <property type="protein sequence ID" value="MCW0399186.1"/>
    <property type="molecule type" value="Genomic_DNA"/>
</dbReference>